<dbReference type="InterPro" id="IPR032628">
    <property type="entry name" value="AC_N"/>
</dbReference>
<evidence type="ECO:0000313" key="36">
    <source>
        <dbReference type="EMBL" id="CRK93454.1"/>
    </source>
</evidence>
<feature type="binding site" evidence="31">
    <location>
        <position position="163"/>
    </location>
    <ligand>
        <name>Mg(2+)</name>
        <dbReference type="ChEBI" id="CHEBI:18420"/>
        <label>2</label>
        <note>catalytic</note>
    </ligand>
</feature>
<feature type="binding site" evidence="30">
    <location>
        <begin position="204"/>
        <end position="206"/>
    </location>
    <ligand>
        <name>ATP</name>
        <dbReference type="ChEBI" id="CHEBI:30616"/>
    </ligand>
</feature>
<dbReference type="Proteomes" id="UP000183832">
    <property type="component" value="Unassembled WGS sequence"/>
</dbReference>
<feature type="transmembrane region" description="Helical" evidence="34">
    <location>
        <begin position="6"/>
        <end position="27"/>
    </location>
</feature>
<feature type="binding site" evidence="30">
    <location>
        <begin position="875"/>
        <end position="879"/>
    </location>
    <ligand>
        <name>ATP</name>
        <dbReference type="ChEBI" id="CHEBI:30616"/>
    </ligand>
</feature>
<dbReference type="GO" id="GO:0005794">
    <property type="term" value="C:Golgi apparatus"/>
    <property type="evidence" value="ECO:0007669"/>
    <property type="project" value="UniProtKB-SubCell"/>
</dbReference>
<dbReference type="EMBL" id="CVRI01000037">
    <property type="protein sequence ID" value="CRK93454.1"/>
    <property type="molecule type" value="Genomic_DNA"/>
</dbReference>
<feature type="transmembrane region" description="Helical" evidence="34">
    <location>
        <begin position="445"/>
        <end position="468"/>
    </location>
</feature>
<evidence type="ECO:0000256" key="33">
    <source>
        <dbReference type="SAM" id="MobiDB-lite"/>
    </source>
</evidence>
<evidence type="ECO:0000256" key="22">
    <source>
        <dbReference type="ARBA" id="ARBA00022998"/>
    </source>
</evidence>
<dbReference type="PANTHER" id="PTHR45627">
    <property type="entry name" value="ADENYLATE CYCLASE TYPE 1"/>
    <property type="match status" value="1"/>
</dbReference>
<dbReference type="GO" id="GO:0007608">
    <property type="term" value="P:sensory perception of smell"/>
    <property type="evidence" value="ECO:0007669"/>
    <property type="project" value="UniProtKB-KW"/>
</dbReference>
<dbReference type="GO" id="GO:0005929">
    <property type="term" value="C:cilium"/>
    <property type="evidence" value="ECO:0007669"/>
    <property type="project" value="UniProtKB-SubCell"/>
</dbReference>
<keyword evidence="22 29" id="KW-0115">cAMP biosynthesis</keyword>
<evidence type="ECO:0000256" key="15">
    <source>
        <dbReference type="ARBA" id="ARBA00022737"/>
    </source>
</evidence>
<dbReference type="STRING" id="568069.A0A1J1I3L3"/>
<feature type="domain" description="Guanylate cyclase" evidence="35">
    <location>
        <begin position="157"/>
        <end position="284"/>
    </location>
</feature>
<keyword evidence="24 29" id="KW-0472">Membrane</keyword>
<dbReference type="GO" id="GO:0007189">
    <property type="term" value="P:adenylate cyclase-activating G protein-coupled receptor signaling pathway"/>
    <property type="evidence" value="ECO:0007669"/>
    <property type="project" value="TreeGrafter"/>
</dbReference>
<dbReference type="CDD" id="cd07302">
    <property type="entry name" value="CHD"/>
    <property type="match status" value="2"/>
</dbReference>
<keyword evidence="21 34" id="KW-1133">Transmembrane helix</keyword>
<comment type="cofactor">
    <cofactor evidence="2">
        <name>Mn(2+)</name>
        <dbReference type="ChEBI" id="CHEBI:29035"/>
    </cofactor>
</comment>
<keyword evidence="18 29" id="KW-0460">Magnesium</keyword>
<comment type="cofactor">
    <cofactor evidence="31">
        <name>Mg(2+)</name>
        <dbReference type="ChEBI" id="CHEBI:18420"/>
    </cofactor>
    <cofactor evidence="31">
        <name>Mn(2+)</name>
        <dbReference type="ChEBI" id="CHEBI:29035"/>
    </cofactor>
    <text evidence="31">Binds 2 magnesium ions per subunit. Is also active with manganese (in vitro).</text>
</comment>
<evidence type="ECO:0000256" key="5">
    <source>
        <dbReference type="ARBA" id="ARBA00004555"/>
    </source>
</evidence>
<dbReference type="OrthoDB" id="10261550at2759"/>
<dbReference type="PROSITE" id="PS50125">
    <property type="entry name" value="GUANYLATE_CYCLASE_2"/>
    <property type="match status" value="2"/>
</dbReference>
<organism evidence="36 37">
    <name type="scientific">Clunio marinus</name>
    <dbReference type="NCBI Taxonomy" id="568069"/>
    <lineage>
        <taxon>Eukaryota</taxon>
        <taxon>Metazoa</taxon>
        <taxon>Ecdysozoa</taxon>
        <taxon>Arthropoda</taxon>
        <taxon>Hexapoda</taxon>
        <taxon>Insecta</taxon>
        <taxon>Pterygota</taxon>
        <taxon>Neoptera</taxon>
        <taxon>Endopterygota</taxon>
        <taxon>Diptera</taxon>
        <taxon>Nematocera</taxon>
        <taxon>Chironomoidea</taxon>
        <taxon>Chironomidae</taxon>
        <taxon>Clunio</taxon>
    </lineage>
</organism>
<evidence type="ECO:0000256" key="20">
    <source>
        <dbReference type="ARBA" id="ARBA00022860"/>
    </source>
</evidence>
<comment type="function">
    <text evidence="29">Catalyzes the formation of the signaling molecule cAMP in response to G-protein signaling.</text>
</comment>
<dbReference type="GO" id="GO:0046872">
    <property type="term" value="F:metal ion binding"/>
    <property type="evidence" value="ECO:0007669"/>
    <property type="project" value="UniProtKB-KW"/>
</dbReference>
<evidence type="ECO:0000256" key="11">
    <source>
        <dbReference type="ARBA" id="ARBA00022606"/>
    </source>
</evidence>
<evidence type="ECO:0000256" key="29">
    <source>
        <dbReference type="PIRNR" id="PIRNR039050"/>
    </source>
</evidence>
<dbReference type="GO" id="GO:0005524">
    <property type="term" value="F:ATP binding"/>
    <property type="evidence" value="ECO:0007669"/>
    <property type="project" value="UniProtKB-UniRule"/>
</dbReference>
<dbReference type="EC" id="4.6.1.1" evidence="29"/>
<dbReference type="GO" id="GO:0005886">
    <property type="term" value="C:plasma membrane"/>
    <property type="evidence" value="ECO:0007669"/>
    <property type="project" value="UniProtKB-SubCell"/>
</dbReference>
<evidence type="ECO:0000256" key="26">
    <source>
        <dbReference type="ARBA" id="ARBA00023211"/>
    </source>
</evidence>
<dbReference type="GO" id="GO:0006171">
    <property type="term" value="P:cAMP biosynthetic process"/>
    <property type="evidence" value="ECO:0007669"/>
    <property type="project" value="UniProtKB-KW"/>
</dbReference>
<sequence>MSTTIILFAIHGCVDFLGWAVLLNFLVYITIPVVLQYTGILLGVGSFAIYINTIIGLAYKENYFWEQQIANIILILTAALIGLLCYILGEGKQRRAFVEAKQSLEVKTLIEEQSTEQERLLLSVLPEHVAVKMRQDLGSNDSEQFKKIYMSRHENVSILYADIVGFTAISSTYCAQDLVKILNELFARFDRLAEKYQQLRIKILGDCYYCISGAPVERDDHAQLCVFMGLSMVKAIKYVQQKTNSPVDMRVGIHTGAILAGILGQRQWQYDVYSKDVELANKMESSGKAGRVHISEKTLNFLNGEFEVEPAYGEKREEALRTAGLKTFFITKVLKPFVANEHKNGINNVEPKDAVIEPDGPSIISKEEDDSKCTSPGDCNDEEARIGVNEREEETLENYKVRLRKELVSRDGHSEIDKDTTMFLTFKDKNLESAYSTYREPFSSVPLTASLLVQIIGVFYSLFVLPWTLLHFTLVLPPTLVIAVIVFISIAESFPSIIPPFLCNVSKKFNDCVWLRKASTILTILLIGFSNASDMFISSLKNAKDDFTSISFMNDSNAIITTSPEENITTPLYDSTPVHDPWTECMFPSYFNHFAVLILIATSVVTQLSHLTKILLMVILTGVYCVINIFLLEEAFKHEKYYTWTQGVPLRFILSAMLIGVTVALSVLSRHMDKVDRVIFMWKNEVSDQKEKAKDMRRRNEALVYNILPEHVAEHFMGNRKRSHDELYSQSYAEVGVLFASMPNFSDFYSEESVNNQGLEGLRFLNEVISDFDALLELPQFQNIIKIKTIGSTYMAASGLNPSQISKADDPVTVKWSHLSLLVEFALELKRALQSINEQSFNHFVLKMGINHGPITAGVIGARKPHYDIWGNTVNVASRMESTGKAGAIQVTEETCQILQMFGYTFEQRGLVAVKGKGQLMTYYLKGKSEKLPTSPILMQTVLEVDEPLVSIAQNPPESPNPLTLSSATASPSSVRLNQNYQPSTDNEHDNLESLESNCEESINDIRNANESLKLSENDPLLSESSKSTSTIHSSNHKNNEKDALLENGT</sequence>
<dbReference type="FunFam" id="3.30.70.1230:FF:000006">
    <property type="entry name" value="Adenylate cyclase"/>
    <property type="match status" value="1"/>
</dbReference>
<reference evidence="36 37" key="1">
    <citation type="submission" date="2015-04" db="EMBL/GenBank/DDBJ databases">
        <authorList>
            <person name="Syromyatnikov M.Y."/>
            <person name="Popov V.N."/>
        </authorList>
    </citation>
    <scope>NUCLEOTIDE SEQUENCE [LARGE SCALE GENOMIC DNA]</scope>
</reference>
<proteinExistence type="inferred from homology"/>
<dbReference type="InterPro" id="IPR030672">
    <property type="entry name" value="Adcy"/>
</dbReference>
<evidence type="ECO:0000256" key="24">
    <source>
        <dbReference type="ARBA" id="ARBA00023136"/>
    </source>
</evidence>
<evidence type="ECO:0000259" key="35">
    <source>
        <dbReference type="PROSITE" id="PS50125"/>
    </source>
</evidence>
<evidence type="ECO:0000256" key="25">
    <source>
        <dbReference type="ARBA" id="ARBA00023180"/>
    </source>
</evidence>
<evidence type="ECO:0000256" key="4">
    <source>
        <dbReference type="ARBA" id="ARBA00004496"/>
    </source>
</evidence>
<dbReference type="Gene3D" id="3.30.70.1230">
    <property type="entry name" value="Nucleotide cyclase"/>
    <property type="match status" value="2"/>
</dbReference>
<dbReference type="PANTHER" id="PTHR45627:SF30">
    <property type="entry name" value="ADENYLATE CYCLASE TYPE 3"/>
    <property type="match status" value="1"/>
</dbReference>
<feature type="region of interest" description="Disordered" evidence="33">
    <location>
        <begin position="952"/>
        <end position="1000"/>
    </location>
</feature>
<feature type="transmembrane region" description="Helical" evidence="34">
    <location>
        <begin position="615"/>
        <end position="632"/>
    </location>
</feature>
<evidence type="ECO:0000256" key="28">
    <source>
        <dbReference type="ARBA" id="ARBA00023273"/>
    </source>
</evidence>
<evidence type="ECO:0000256" key="12">
    <source>
        <dbReference type="ARBA" id="ARBA00022692"/>
    </source>
</evidence>
<keyword evidence="10" id="KW-0597">Phosphoprotein</keyword>
<evidence type="ECO:0000256" key="18">
    <source>
        <dbReference type="ARBA" id="ARBA00022842"/>
    </source>
</evidence>
<keyword evidence="26 31" id="KW-0464">Manganese</keyword>
<dbReference type="InterPro" id="IPR001054">
    <property type="entry name" value="A/G_cyclase"/>
</dbReference>
<feature type="transmembrane region" description="Helical" evidence="34">
    <location>
        <begin position="69"/>
        <end position="89"/>
    </location>
</feature>
<keyword evidence="12 34" id="KW-0812">Transmembrane</keyword>
<feature type="binding site" evidence="30">
    <location>
        <begin position="162"/>
        <end position="167"/>
    </location>
    <ligand>
        <name>ATP</name>
        <dbReference type="ChEBI" id="CHEBI:30616"/>
    </ligand>
</feature>
<keyword evidence="25" id="KW-0325">Glycoprotein</keyword>
<evidence type="ECO:0000256" key="13">
    <source>
        <dbReference type="ARBA" id="ARBA00022723"/>
    </source>
</evidence>
<keyword evidence="16 29" id="KW-0547">Nucleotide-binding</keyword>
<feature type="domain" description="Guanylate cyclase" evidence="35">
    <location>
        <begin position="736"/>
        <end position="881"/>
    </location>
</feature>
<feature type="binding site" evidence="31">
    <location>
        <position position="162"/>
    </location>
    <ligand>
        <name>Mg(2+)</name>
        <dbReference type="ChEBI" id="CHEBI:18420"/>
        <label>2</label>
        <note>catalytic</note>
    </ligand>
</feature>
<dbReference type="GO" id="GO:0004016">
    <property type="term" value="F:adenylate cyclase activity"/>
    <property type="evidence" value="ECO:0007669"/>
    <property type="project" value="UniProtKB-EC"/>
</dbReference>
<dbReference type="PROSITE" id="PS00452">
    <property type="entry name" value="GUANYLATE_CYCLASE_1"/>
    <property type="match status" value="1"/>
</dbReference>
<keyword evidence="8" id="KW-0963">Cytoplasm</keyword>
<dbReference type="InterPro" id="IPR018297">
    <property type="entry name" value="A/G_cyclase_CS"/>
</dbReference>
<keyword evidence="28" id="KW-0966">Cell projection</keyword>
<dbReference type="SUPFAM" id="SSF55073">
    <property type="entry name" value="Nucleotide cyclase"/>
    <property type="match status" value="2"/>
</dbReference>
<evidence type="ECO:0000256" key="21">
    <source>
        <dbReference type="ARBA" id="ARBA00022989"/>
    </source>
</evidence>
<evidence type="ECO:0000256" key="2">
    <source>
        <dbReference type="ARBA" id="ARBA00001936"/>
    </source>
</evidence>
<keyword evidence="14" id="KW-0552">Olfaction</keyword>
<evidence type="ECO:0000256" key="17">
    <source>
        <dbReference type="ARBA" id="ARBA00022840"/>
    </source>
</evidence>
<evidence type="ECO:0000256" key="30">
    <source>
        <dbReference type="PIRSR" id="PIRSR039050-50"/>
    </source>
</evidence>
<dbReference type="FunFam" id="3.30.70.1230:FF:000009">
    <property type="entry name" value="Adenylate cyclase"/>
    <property type="match status" value="1"/>
</dbReference>
<keyword evidence="9" id="KW-1017">Isopeptide bond</keyword>
<keyword evidence="37" id="KW-1185">Reference proteome</keyword>
<feature type="compositionally biased region" description="Basic and acidic residues" evidence="33">
    <location>
        <begin position="1038"/>
        <end position="1050"/>
    </location>
</feature>
<evidence type="ECO:0000256" key="3">
    <source>
        <dbReference type="ARBA" id="ARBA00004138"/>
    </source>
</evidence>
<evidence type="ECO:0000256" key="14">
    <source>
        <dbReference type="ARBA" id="ARBA00022725"/>
    </source>
</evidence>
<feature type="transmembrane region" description="Helical" evidence="34">
    <location>
        <begin position="514"/>
        <end position="532"/>
    </location>
</feature>
<evidence type="ECO:0000256" key="10">
    <source>
        <dbReference type="ARBA" id="ARBA00022553"/>
    </source>
</evidence>
<dbReference type="GO" id="GO:0005516">
    <property type="term" value="F:calmodulin binding"/>
    <property type="evidence" value="ECO:0007669"/>
    <property type="project" value="UniProtKB-KW"/>
</dbReference>
<evidence type="ECO:0000256" key="31">
    <source>
        <dbReference type="PIRSR" id="PIRSR039050-51"/>
    </source>
</evidence>
<keyword evidence="27 29" id="KW-0456">Lyase</keyword>
<evidence type="ECO:0000256" key="34">
    <source>
        <dbReference type="SAM" id="Phobius"/>
    </source>
</evidence>
<comment type="subcellular location">
    <subcellularLocation>
        <location evidence="6">Cell membrane</location>
        <topology evidence="6">Multi-pass membrane protein</topology>
    </subcellularLocation>
    <subcellularLocation>
        <location evidence="3">Cell projection</location>
        <location evidence="3">Cilium</location>
    </subcellularLocation>
    <subcellularLocation>
        <location evidence="4">Cytoplasm</location>
    </subcellularLocation>
    <subcellularLocation>
        <location evidence="5">Golgi apparatus</location>
    </subcellularLocation>
</comment>
<evidence type="ECO:0000256" key="8">
    <source>
        <dbReference type="ARBA" id="ARBA00022490"/>
    </source>
</evidence>
<feature type="region of interest" description="Disordered" evidence="33">
    <location>
        <begin position="1014"/>
        <end position="1050"/>
    </location>
</feature>
<feature type="binding site" evidence="30">
    <location>
        <position position="915"/>
    </location>
    <ligand>
        <name>ATP</name>
        <dbReference type="ChEBI" id="CHEBI:30616"/>
    </ligand>
</feature>
<evidence type="ECO:0000256" key="16">
    <source>
        <dbReference type="ARBA" id="ARBA00022741"/>
    </source>
</evidence>
<evidence type="ECO:0000256" key="7">
    <source>
        <dbReference type="ARBA" id="ARBA00022475"/>
    </source>
</evidence>
<keyword evidence="23" id="KW-0333">Golgi apparatus</keyword>
<dbReference type="SMART" id="SM00044">
    <property type="entry name" value="CYCc"/>
    <property type="match status" value="2"/>
</dbReference>
<evidence type="ECO:0000256" key="9">
    <source>
        <dbReference type="ARBA" id="ARBA00022499"/>
    </source>
</evidence>
<feature type="compositionally biased region" description="Polar residues" evidence="33">
    <location>
        <begin position="975"/>
        <end position="985"/>
    </location>
</feature>
<feature type="binding site" evidence="30">
    <location>
        <position position="250"/>
    </location>
    <ligand>
        <name>ATP</name>
        <dbReference type="ChEBI" id="CHEBI:30616"/>
    </ligand>
</feature>
<keyword evidence="15" id="KW-0677">Repeat</keyword>
<evidence type="ECO:0000256" key="6">
    <source>
        <dbReference type="ARBA" id="ARBA00004651"/>
    </source>
</evidence>
<keyword evidence="11" id="KW-0716">Sensory transduction</keyword>
<accession>A0A1J1I3L3</accession>
<evidence type="ECO:0000313" key="37">
    <source>
        <dbReference type="Proteomes" id="UP000183832"/>
    </source>
</evidence>
<dbReference type="Pfam" id="PF16214">
    <property type="entry name" value="AC_N"/>
    <property type="match status" value="1"/>
</dbReference>
<comment type="catalytic activity">
    <reaction evidence="1 29">
        <text>ATP = 3',5'-cyclic AMP + diphosphate</text>
        <dbReference type="Rhea" id="RHEA:15389"/>
        <dbReference type="ChEBI" id="CHEBI:30616"/>
        <dbReference type="ChEBI" id="CHEBI:33019"/>
        <dbReference type="ChEBI" id="CHEBI:58165"/>
        <dbReference type="EC" id="4.6.1.1"/>
    </reaction>
</comment>
<dbReference type="AlphaFoldDB" id="A0A1J1I3L3"/>
<evidence type="ECO:0000256" key="27">
    <source>
        <dbReference type="ARBA" id="ARBA00023239"/>
    </source>
</evidence>
<feature type="binding site" evidence="30">
    <location>
        <begin position="868"/>
        <end position="870"/>
    </location>
    <ligand>
        <name>ATP</name>
        <dbReference type="ChEBI" id="CHEBI:30616"/>
    </ligand>
</feature>
<dbReference type="GO" id="GO:0035556">
    <property type="term" value="P:intracellular signal transduction"/>
    <property type="evidence" value="ECO:0007669"/>
    <property type="project" value="InterPro"/>
</dbReference>
<evidence type="ECO:0000256" key="1">
    <source>
        <dbReference type="ARBA" id="ARBA00001593"/>
    </source>
</evidence>
<feature type="transmembrane region" description="Helical" evidence="34">
    <location>
        <begin position="34"/>
        <end position="57"/>
    </location>
</feature>
<gene>
    <name evidence="36" type="ORF">CLUMA_CG006990</name>
</gene>
<dbReference type="InterPro" id="IPR029787">
    <property type="entry name" value="Nucleotide_cyclase"/>
</dbReference>
<feature type="binding site" evidence="30">
    <location>
        <position position="788"/>
    </location>
    <ligand>
        <name>ATP</name>
        <dbReference type="ChEBI" id="CHEBI:30616"/>
    </ligand>
</feature>
<name>A0A1J1I3L3_9DIPT</name>
<evidence type="ECO:0000256" key="32">
    <source>
        <dbReference type="RuleBase" id="RU000405"/>
    </source>
</evidence>
<evidence type="ECO:0000256" key="19">
    <source>
        <dbReference type="ARBA" id="ARBA00022843"/>
    </source>
</evidence>
<feature type="binding site" evidence="31">
    <location>
        <position position="162"/>
    </location>
    <ligand>
        <name>Mg(2+)</name>
        <dbReference type="ChEBI" id="CHEBI:18420"/>
        <label>1</label>
        <note>catalytic</note>
    </ligand>
</feature>
<dbReference type="Pfam" id="PF00211">
    <property type="entry name" value="Guanylate_cyc"/>
    <property type="match status" value="2"/>
</dbReference>
<evidence type="ECO:0000256" key="23">
    <source>
        <dbReference type="ARBA" id="ARBA00023034"/>
    </source>
</evidence>
<keyword evidence="7" id="KW-1003">Cell membrane</keyword>
<keyword evidence="17 29" id="KW-0067">ATP-binding</keyword>
<comment type="similarity">
    <text evidence="29 32">Belongs to the adenylyl cyclase class-4/guanylyl cyclase family.</text>
</comment>
<keyword evidence="13 29" id="KW-0479">Metal-binding</keyword>
<feature type="transmembrane region" description="Helical" evidence="34">
    <location>
        <begin position="590"/>
        <end position="608"/>
    </location>
</feature>
<feature type="binding site" evidence="31">
    <location>
        <position position="206"/>
    </location>
    <ligand>
        <name>Mg(2+)</name>
        <dbReference type="ChEBI" id="CHEBI:18420"/>
        <label>2</label>
        <note>catalytic</note>
    </ligand>
</feature>
<feature type="binding site" evidence="31">
    <location>
        <position position="206"/>
    </location>
    <ligand>
        <name>Mg(2+)</name>
        <dbReference type="ChEBI" id="CHEBI:18420"/>
        <label>1</label>
        <note>catalytic</note>
    </ligand>
</feature>
<protein>
    <recommendedName>
        <fullName evidence="29">adenylate cyclase</fullName>
        <ecNumber evidence="29">4.6.1.1</ecNumber>
    </recommendedName>
</protein>
<dbReference type="PIRSF" id="PIRSF039050">
    <property type="entry name" value="Ade_cyc"/>
    <property type="match status" value="1"/>
</dbReference>
<feature type="compositionally biased region" description="Low complexity" evidence="33">
    <location>
        <begin position="1023"/>
        <end position="1034"/>
    </location>
</feature>
<keyword evidence="19" id="KW-0832">Ubl conjugation</keyword>
<feature type="transmembrane region" description="Helical" evidence="34">
    <location>
        <begin position="480"/>
        <end position="502"/>
    </location>
</feature>
<keyword evidence="20" id="KW-0112">Calmodulin-binding</keyword>
<feature type="compositionally biased region" description="Low complexity" evidence="33">
    <location>
        <begin position="962"/>
        <end position="974"/>
    </location>
</feature>
<feature type="transmembrane region" description="Helical" evidence="34">
    <location>
        <begin position="652"/>
        <end position="669"/>
    </location>
</feature>